<sequence length="143" mass="15545">MSDPHLSEFAVEAAHKLLKQFEGVGEQQAVEEQTSSQLLRERLREAVAIVSSHSDYQILGVCADTLAEGCRALRAYAAALGYSPNLDLRAIEGSAYIKFNPQGSCYAESYSGHHRGVLVSCQSAASGLNEMYGHLPLDLFEPE</sequence>
<protein>
    <submittedName>
        <fullName evidence="1">DUF1824 family protein</fullName>
    </submittedName>
</protein>
<proteinExistence type="predicted"/>
<reference evidence="1" key="2">
    <citation type="journal article" date="2022" name="Microbiol. Resour. Announc.">
        <title>Metagenome Sequencing to Explore Phylogenomics of Terrestrial Cyanobacteria.</title>
        <authorList>
            <person name="Ward R.D."/>
            <person name="Stajich J.E."/>
            <person name="Johansen J.R."/>
            <person name="Huntemann M."/>
            <person name="Clum A."/>
            <person name="Foster B."/>
            <person name="Foster B."/>
            <person name="Roux S."/>
            <person name="Palaniappan K."/>
            <person name="Varghese N."/>
            <person name="Mukherjee S."/>
            <person name="Reddy T.B.K."/>
            <person name="Daum C."/>
            <person name="Copeland A."/>
            <person name="Chen I.A."/>
            <person name="Ivanova N.N."/>
            <person name="Kyrpides N.C."/>
            <person name="Shapiro N."/>
            <person name="Eloe-Fadrosh E.A."/>
            <person name="Pietrasiak N."/>
        </authorList>
    </citation>
    <scope>NUCLEOTIDE SEQUENCE</scope>
    <source>
        <strain evidence="1">UHER 2000/2452</strain>
    </source>
</reference>
<dbReference type="AlphaFoldDB" id="A0A951QF66"/>
<comment type="caution">
    <text evidence="1">The sequence shown here is derived from an EMBL/GenBank/DDBJ whole genome shotgun (WGS) entry which is preliminary data.</text>
</comment>
<accession>A0A951QF66</accession>
<reference evidence="1" key="1">
    <citation type="submission" date="2021-05" db="EMBL/GenBank/DDBJ databases">
        <authorList>
            <person name="Pietrasiak N."/>
            <person name="Ward R."/>
            <person name="Stajich J.E."/>
            <person name="Kurbessoian T."/>
        </authorList>
    </citation>
    <scope>NUCLEOTIDE SEQUENCE</scope>
    <source>
        <strain evidence="1">UHER 2000/2452</strain>
    </source>
</reference>
<evidence type="ECO:0000313" key="1">
    <source>
        <dbReference type="EMBL" id="MBW4660646.1"/>
    </source>
</evidence>
<evidence type="ECO:0000313" key="2">
    <source>
        <dbReference type="Proteomes" id="UP000757435"/>
    </source>
</evidence>
<organism evidence="1 2">
    <name type="scientific">Drouetiella hepatica Uher 2000/2452</name>
    <dbReference type="NCBI Taxonomy" id="904376"/>
    <lineage>
        <taxon>Bacteria</taxon>
        <taxon>Bacillati</taxon>
        <taxon>Cyanobacteriota</taxon>
        <taxon>Cyanophyceae</taxon>
        <taxon>Oculatellales</taxon>
        <taxon>Oculatellaceae</taxon>
        <taxon>Drouetiella</taxon>
    </lineage>
</organism>
<dbReference type="EMBL" id="JAHHHD010000023">
    <property type="protein sequence ID" value="MBW4660646.1"/>
    <property type="molecule type" value="Genomic_DNA"/>
</dbReference>
<dbReference type="Pfam" id="PF08854">
    <property type="entry name" value="DUF1824"/>
    <property type="match status" value="1"/>
</dbReference>
<dbReference type="InterPro" id="IPR014953">
    <property type="entry name" value="DUF1824"/>
</dbReference>
<name>A0A951QF66_9CYAN</name>
<dbReference type="Proteomes" id="UP000757435">
    <property type="component" value="Unassembled WGS sequence"/>
</dbReference>
<gene>
    <name evidence="1" type="ORF">KME15_18390</name>
</gene>
<dbReference type="Gene3D" id="3.30.360.10">
    <property type="entry name" value="Dihydrodipicolinate Reductase, domain 2"/>
    <property type="match status" value="1"/>
</dbReference>
<dbReference type="SUPFAM" id="SSF160532">
    <property type="entry name" value="Ava3019-like"/>
    <property type="match status" value="1"/>
</dbReference>